<proteinExistence type="predicted"/>
<name>A0ABU5S7N7_9BACT</name>
<organism evidence="1 2">
    <name type="scientific">Arcicella gelida</name>
    <dbReference type="NCBI Taxonomy" id="2984195"/>
    <lineage>
        <taxon>Bacteria</taxon>
        <taxon>Pseudomonadati</taxon>
        <taxon>Bacteroidota</taxon>
        <taxon>Cytophagia</taxon>
        <taxon>Cytophagales</taxon>
        <taxon>Flectobacillaceae</taxon>
        <taxon>Arcicella</taxon>
    </lineage>
</organism>
<comment type="caution">
    <text evidence="1">The sequence shown here is derived from an EMBL/GenBank/DDBJ whole genome shotgun (WGS) entry which is preliminary data.</text>
</comment>
<accession>A0ABU5S7N7</accession>
<keyword evidence="2" id="KW-1185">Reference proteome</keyword>
<gene>
    <name evidence="1" type="ORF">VB776_16235</name>
</gene>
<evidence type="ECO:0000313" key="2">
    <source>
        <dbReference type="Proteomes" id="UP001303899"/>
    </source>
</evidence>
<dbReference type="EMBL" id="JAYGIL010000021">
    <property type="protein sequence ID" value="MEA5404482.1"/>
    <property type="molecule type" value="Genomic_DNA"/>
</dbReference>
<dbReference type="Proteomes" id="UP001303899">
    <property type="component" value="Unassembled WGS sequence"/>
</dbReference>
<sequence>MENQTALTPEKVILTDAQKLKEHLSKMFDFNDRLQIKFLLSLLPKEYDGTTVSQLRESIR</sequence>
<reference evidence="1 2" key="1">
    <citation type="submission" date="2023-12" db="EMBL/GenBank/DDBJ databases">
        <title>Novel species of the genus Arcicella isolated from rivers.</title>
        <authorList>
            <person name="Lu H."/>
        </authorList>
    </citation>
    <scope>NUCLEOTIDE SEQUENCE [LARGE SCALE GENOMIC DNA]</scope>
    <source>
        <strain evidence="1 2">DC2W</strain>
    </source>
</reference>
<evidence type="ECO:0000313" key="1">
    <source>
        <dbReference type="EMBL" id="MEA5404482.1"/>
    </source>
</evidence>
<dbReference type="RefSeq" id="WP_323697861.1">
    <property type="nucleotide sequence ID" value="NZ_JAYGIL010000021.1"/>
</dbReference>
<protein>
    <submittedName>
        <fullName evidence="1">Uncharacterized protein</fullName>
    </submittedName>
</protein>